<evidence type="ECO:0000256" key="3">
    <source>
        <dbReference type="ARBA" id="ARBA00022475"/>
    </source>
</evidence>
<feature type="transmembrane region" description="Helical" evidence="7">
    <location>
        <begin position="250"/>
        <end position="268"/>
    </location>
</feature>
<keyword evidence="10" id="KW-1185">Reference proteome</keyword>
<dbReference type="InterPro" id="IPR037185">
    <property type="entry name" value="EmrE-like"/>
</dbReference>
<feature type="transmembrane region" description="Helical" evidence="7">
    <location>
        <begin position="274"/>
        <end position="292"/>
    </location>
</feature>
<sequence>MSERVQAYFKITVAMMIVGSFVSLNKILTAHFPVFLVSEMRLFIGASIFIVLLIYREKRIPKVKGRDLLIMLLQALLGVFLFSVFLMYGLKLTTGIESGIITSVTPAVVGIISYYFLKEKLAWNQIGGIILSVIGTIVINVFGNVSNSNWSMHELFGNLLVLLAVIGEGVFLTCSKMISKELSSLAICTCIITFGALMFLPFALYEARQFDFTTVSLVDWGLVTYSGIIVTVLAVLLMNEGIKKIPGGTAAVFTGVMPISAVTVSCFILKETFYWYHAIGIVFVLLGILLISKQSRNRTYEKENVK</sequence>
<dbReference type="Gene3D" id="1.10.3730.20">
    <property type="match status" value="2"/>
</dbReference>
<organism evidence="9 10">
    <name type="scientific">Paenibacillus marchantiophytorum</name>
    <dbReference type="NCBI Taxonomy" id="1619310"/>
    <lineage>
        <taxon>Bacteria</taxon>
        <taxon>Bacillati</taxon>
        <taxon>Bacillota</taxon>
        <taxon>Bacilli</taxon>
        <taxon>Bacillales</taxon>
        <taxon>Paenibacillaceae</taxon>
        <taxon>Paenibacillus</taxon>
    </lineage>
</organism>
<feature type="transmembrane region" description="Helical" evidence="7">
    <location>
        <begin position="126"/>
        <end position="143"/>
    </location>
</feature>
<evidence type="ECO:0000256" key="5">
    <source>
        <dbReference type="ARBA" id="ARBA00022989"/>
    </source>
</evidence>
<evidence type="ECO:0000313" key="9">
    <source>
        <dbReference type="EMBL" id="GFZ91883.1"/>
    </source>
</evidence>
<comment type="caution">
    <text evidence="9">The sequence shown here is derived from an EMBL/GenBank/DDBJ whole genome shotgun (WGS) entry which is preliminary data.</text>
</comment>
<dbReference type="RefSeq" id="WP_189014841.1">
    <property type="nucleotide sequence ID" value="NZ_BMHE01000024.1"/>
</dbReference>
<dbReference type="SUPFAM" id="SSF103481">
    <property type="entry name" value="Multidrug resistance efflux transporter EmrE"/>
    <property type="match status" value="2"/>
</dbReference>
<dbReference type="PANTHER" id="PTHR32322">
    <property type="entry name" value="INNER MEMBRANE TRANSPORTER"/>
    <property type="match status" value="1"/>
</dbReference>
<protein>
    <submittedName>
        <fullName evidence="9">Transporter YetK</fullName>
    </submittedName>
</protein>
<evidence type="ECO:0000256" key="1">
    <source>
        <dbReference type="ARBA" id="ARBA00004651"/>
    </source>
</evidence>
<evidence type="ECO:0000256" key="7">
    <source>
        <dbReference type="SAM" id="Phobius"/>
    </source>
</evidence>
<feature type="transmembrane region" description="Helical" evidence="7">
    <location>
        <begin position="100"/>
        <end position="117"/>
    </location>
</feature>
<feature type="transmembrane region" description="Helical" evidence="7">
    <location>
        <begin position="34"/>
        <end position="55"/>
    </location>
</feature>
<dbReference type="Pfam" id="PF00892">
    <property type="entry name" value="EamA"/>
    <property type="match status" value="2"/>
</dbReference>
<dbReference type="InterPro" id="IPR050638">
    <property type="entry name" value="AA-Vitamin_Transporters"/>
</dbReference>
<reference evidence="10" key="1">
    <citation type="journal article" date="2019" name="Int. J. Syst. Evol. Microbiol.">
        <title>The Global Catalogue of Microorganisms (GCM) 10K type strain sequencing project: providing services to taxonomists for standard genome sequencing and annotation.</title>
        <authorList>
            <consortium name="The Broad Institute Genomics Platform"/>
            <consortium name="The Broad Institute Genome Sequencing Center for Infectious Disease"/>
            <person name="Wu L."/>
            <person name="Ma J."/>
        </authorList>
    </citation>
    <scope>NUCLEOTIDE SEQUENCE [LARGE SCALE GENOMIC DNA]</scope>
    <source>
        <strain evidence="10">CGMCC 1.15043</strain>
    </source>
</reference>
<accession>A0ABQ1EXP2</accession>
<dbReference type="InterPro" id="IPR000620">
    <property type="entry name" value="EamA_dom"/>
</dbReference>
<feature type="transmembrane region" description="Helical" evidence="7">
    <location>
        <begin position="185"/>
        <end position="205"/>
    </location>
</feature>
<gene>
    <name evidence="9" type="primary">yetK</name>
    <name evidence="9" type="ORF">GCM10008018_42750</name>
</gene>
<keyword evidence="3" id="KW-1003">Cell membrane</keyword>
<comment type="subcellular location">
    <subcellularLocation>
        <location evidence="1">Cell membrane</location>
        <topology evidence="1">Multi-pass membrane protein</topology>
    </subcellularLocation>
</comment>
<feature type="domain" description="EamA" evidence="8">
    <location>
        <begin position="9"/>
        <end position="140"/>
    </location>
</feature>
<evidence type="ECO:0000256" key="4">
    <source>
        <dbReference type="ARBA" id="ARBA00022692"/>
    </source>
</evidence>
<evidence type="ECO:0000259" key="8">
    <source>
        <dbReference type="Pfam" id="PF00892"/>
    </source>
</evidence>
<evidence type="ECO:0000313" key="10">
    <source>
        <dbReference type="Proteomes" id="UP000615455"/>
    </source>
</evidence>
<feature type="transmembrane region" description="Helical" evidence="7">
    <location>
        <begin position="67"/>
        <end position="88"/>
    </location>
</feature>
<keyword evidence="6 7" id="KW-0472">Membrane</keyword>
<dbReference type="EMBL" id="BMHE01000024">
    <property type="protein sequence ID" value="GFZ91883.1"/>
    <property type="molecule type" value="Genomic_DNA"/>
</dbReference>
<feature type="transmembrane region" description="Helical" evidence="7">
    <location>
        <begin position="7"/>
        <end position="28"/>
    </location>
</feature>
<dbReference type="PANTHER" id="PTHR32322:SF18">
    <property type="entry name" value="S-ADENOSYLMETHIONINE_S-ADENOSYLHOMOCYSTEINE TRANSPORTER"/>
    <property type="match status" value="1"/>
</dbReference>
<evidence type="ECO:0000256" key="2">
    <source>
        <dbReference type="ARBA" id="ARBA00007362"/>
    </source>
</evidence>
<proteinExistence type="inferred from homology"/>
<name>A0ABQ1EXP2_9BACL</name>
<keyword evidence="4 7" id="KW-0812">Transmembrane</keyword>
<dbReference type="Proteomes" id="UP000615455">
    <property type="component" value="Unassembled WGS sequence"/>
</dbReference>
<keyword evidence="5 7" id="KW-1133">Transmembrane helix</keyword>
<evidence type="ECO:0000256" key="6">
    <source>
        <dbReference type="ARBA" id="ARBA00023136"/>
    </source>
</evidence>
<feature type="transmembrane region" description="Helical" evidence="7">
    <location>
        <begin position="217"/>
        <end position="238"/>
    </location>
</feature>
<comment type="similarity">
    <text evidence="2">Belongs to the EamA transporter family.</text>
</comment>
<feature type="transmembrane region" description="Helical" evidence="7">
    <location>
        <begin position="155"/>
        <end position="173"/>
    </location>
</feature>
<feature type="domain" description="EamA" evidence="8">
    <location>
        <begin position="156"/>
        <end position="292"/>
    </location>
</feature>